<proteinExistence type="predicted"/>
<reference evidence="2" key="1">
    <citation type="journal article" date="2019" name="Syst. Appl. Microbiol.">
        <title>Flavobacterium circumlabens sp. nov. and Flavobacterium cupreum sp. nov., two psychrotrophic species isolated from Antarctic environmental samples.</title>
        <authorList>
            <person name="Kralova S."/>
            <person name="Busse H.-J."/>
            <person name="Svec P."/>
            <person name="Maslanova I."/>
            <person name="Stankova E."/>
            <person name="Bartak M."/>
            <person name="Sedlacek I."/>
        </authorList>
    </citation>
    <scope>NUCLEOTIDE SEQUENCE [LARGE SCALE GENOMIC DNA]</scope>
    <source>
        <strain evidence="2">CCM 8825</strain>
    </source>
</reference>
<sequence length="359" mass="41663">MESKLLILAPYPTPENSKDGMISRVKAIDTLLENIPRTYLYVSLRNFKQSKNYKEGIVDVYSLNLLSDFRTILKLIKGHKYIYSHSIYMLSFLWILISKKNNSLTLDLHGVVPEEEKYFNKSKIRASYYKFVESQVFNRLENAICVTDTMKIHYQKKYKSFKGAFLVYSIVPDNLQVNDPYITSGIKEKNKEKIQVVYSGGAQAWQNVDLMIEFIKRNQSPRIHYTILTGDKKTFEDKLTVNNINLDSITITSRNPSDLWKDYIAADYALILRDENIVNKVACPTKLIEYLYYGLIPIVLSEEIGDYKKMGYDFIKINDFDKNTIEKPLEASSNNINIAKKLIEINQSVDLCNFILKQL</sequence>
<protein>
    <submittedName>
        <fullName evidence="1">Glycosyl transferase family 1</fullName>
    </submittedName>
</protein>
<gene>
    <name evidence="1" type="ORF">D0817_11375</name>
</gene>
<accession>A0A434A7U0</accession>
<comment type="caution">
    <text evidence="1">The sequence shown here is derived from an EMBL/GenBank/DDBJ whole genome shotgun (WGS) entry which is preliminary data.</text>
</comment>
<dbReference type="Proteomes" id="UP000288102">
    <property type="component" value="Unassembled WGS sequence"/>
</dbReference>
<evidence type="ECO:0000313" key="2">
    <source>
        <dbReference type="Proteomes" id="UP000288102"/>
    </source>
</evidence>
<organism evidence="1 2">
    <name type="scientific">Flavobacterium cupreum</name>
    <dbReference type="NCBI Taxonomy" id="2133766"/>
    <lineage>
        <taxon>Bacteria</taxon>
        <taxon>Pseudomonadati</taxon>
        <taxon>Bacteroidota</taxon>
        <taxon>Flavobacteriia</taxon>
        <taxon>Flavobacteriales</taxon>
        <taxon>Flavobacteriaceae</taxon>
        <taxon>Flavobacterium</taxon>
    </lineage>
</organism>
<dbReference type="SUPFAM" id="SSF53756">
    <property type="entry name" value="UDP-Glycosyltransferase/glycogen phosphorylase"/>
    <property type="match status" value="1"/>
</dbReference>
<dbReference type="Gene3D" id="3.40.50.2000">
    <property type="entry name" value="Glycogen Phosphorylase B"/>
    <property type="match status" value="1"/>
</dbReference>
<dbReference type="RefSeq" id="WP_127338490.1">
    <property type="nucleotide sequence ID" value="NZ_QWDM01000006.1"/>
</dbReference>
<evidence type="ECO:0000313" key="1">
    <source>
        <dbReference type="EMBL" id="RUT70407.1"/>
    </source>
</evidence>
<dbReference type="OrthoDB" id="9771846at2"/>
<dbReference type="GO" id="GO:0016740">
    <property type="term" value="F:transferase activity"/>
    <property type="evidence" value="ECO:0007669"/>
    <property type="project" value="UniProtKB-KW"/>
</dbReference>
<dbReference type="AlphaFoldDB" id="A0A434A7U0"/>
<keyword evidence="1" id="KW-0808">Transferase</keyword>
<keyword evidence="2" id="KW-1185">Reference proteome</keyword>
<name>A0A434A7U0_9FLAO</name>
<dbReference type="EMBL" id="QWDM01000006">
    <property type="protein sequence ID" value="RUT70407.1"/>
    <property type="molecule type" value="Genomic_DNA"/>
</dbReference>